<dbReference type="Gene3D" id="1.10.4100.10">
    <property type="entry name" value="2-methylcitrate dehydratase PrpD"/>
    <property type="match status" value="1"/>
</dbReference>
<keyword evidence="2" id="KW-1185">Reference proteome</keyword>
<name>A0ABT2KEP1_9RHOB</name>
<dbReference type="EMBL" id="NTHN02000001">
    <property type="protein sequence ID" value="MCT4368835.1"/>
    <property type="molecule type" value="Genomic_DNA"/>
</dbReference>
<organism evidence="1 2">
    <name type="scientific">Alloyangia mangrovi</name>
    <dbReference type="NCBI Taxonomy" id="1779329"/>
    <lineage>
        <taxon>Bacteria</taxon>
        <taxon>Pseudomonadati</taxon>
        <taxon>Pseudomonadota</taxon>
        <taxon>Alphaproteobacteria</taxon>
        <taxon>Rhodobacterales</taxon>
        <taxon>Roseobacteraceae</taxon>
        <taxon>Alloyangia</taxon>
    </lineage>
</organism>
<evidence type="ECO:0000313" key="1">
    <source>
        <dbReference type="EMBL" id="MCT4368835.1"/>
    </source>
</evidence>
<dbReference type="Proteomes" id="UP000217448">
    <property type="component" value="Unassembled WGS sequence"/>
</dbReference>
<protein>
    <submittedName>
        <fullName evidence="1">Uncharacterized protein</fullName>
    </submittedName>
</protein>
<dbReference type="RefSeq" id="WP_260348105.1">
    <property type="nucleotide sequence ID" value="NZ_NTHN02000001.1"/>
</dbReference>
<dbReference type="SUPFAM" id="SSF103378">
    <property type="entry name" value="2-methylcitrate dehydratase PrpD"/>
    <property type="match status" value="1"/>
</dbReference>
<reference evidence="2" key="1">
    <citation type="submission" date="2023-07" db="EMBL/GenBank/DDBJ databases">
        <title>Yangia mangrovi SAOS 153D genome.</title>
        <authorList>
            <person name="Verma A."/>
            <person name="Pal Y."/>
            <person name="Sundharam S."/>
            <person name="Bisht B."/>
            <person name="Srinivasan K."/>
        </authorList>
    </citation>
    <scope>NUCLEOTIDE SEQUENCE [LARGE SCALE GENOMIC DNA]</scope>
    <source>
        <strain evidence="2">SAOS 153D</strain>
    </source>
</reference>
<dbReference type="InterPro" id="IPR042183">
    <property type="entry name" value="MmgE/PrpD_sf_1"/>
</dbReference>
<dbReference type="InterPro" id="IPR036148">
    <property type="entry name" value="MmgE/PrpD_sf"/>
</dbReference>
<evidence type="ECO:0000313" key="2">
    <source>
        <dbReference type="Proteomes" id="UP000217448"/>
    </source>
</evidence>
<accession>A0ABT2KEP1</accession>
<sequence length="102" mass="10481">MPEATAATLGAANAAPLETLIALAQLPPEDCPGEALLLARVSLLDWLICGIAGASEPVAEKMRAFAAAEQGGRRPGLALRRRYGPGADGGAGQWHHLACARL</sequence>
<comment type="caution">
    <text evidence="1">The sequence shown here is derived from an EMBL/GenBank/DDBJ whole genome shotgun (WGS) entry which is preliminary data.</text>
</comment>
<proteinExistence type="predicted"/>
<gene>
    <name evidence="1" type="ORF">CLG85_000125</name>
</gene>